<dbReference type="InterPro" id="IPR029063">
    <property type="entry name" value="SAM-dependent_MTases_sf"/>
</dbReference>
<gene>
    <name evidence="5" type="ORF">GCM10011487_33420</name>
</gene>
<dbReference type="CDD" id="cd02440">
    <property type="entry name" value="AdoMet_MTases"/>
    <property type="match status" value="1"/>
</dbReference>
<dbReference type="PANTHER" id="PTHR44942">
    <property type="entry name" value="METHYLTRANSF_11 DOMAIN-CONTAINING PROTEIN"/>
    <property type="match status" value="1"/>
</dbReference>
<proteinExistence type="inferred from homology"/>
<dbReference type="InterPro" id="IPR013216">
    <property type="entry name" value="Methyltransf_11"/>
</dbReference>
<keyword evidence="2 5" id="KW-0489">Methyltransferase</keyword>
<reference evidence="6" key="1">
    <citation type="submission" date="2020-01" db="EMBL/GenBank/DDBJ databases">
        <title>'Steroidobacter agaridevorans' sp. nov., agar-degrading bacteria isolated from rhizosphere soils.</title>
        <authorList>
            <person name="Ikenaga M."/>
            <person name="Kataoka M."/>
            <person name="Murouchi A."/>
            <person name="Katsuragi S."/>
            <person name="Sakai M."/>
        </authorList>
    </citation>
    <scope>NUCLEOTIDE SEQUENCE [LARGE SCALE GENOMIC DNA]</scope>
    <source>
        <strain evidence="6">YU21-B</strain>
    </source>
</reference>
<dbReference type="RefSeq" id="WP_161813004.1">
    <property type="nucleotide sequence ID" value="NZ_BLJN01000003.1"/>
</dbReference>
<feature type="domain" description="Methyltransferase type 11" evidence="4">
    <location>
        <begin position="40"/>
        <end position="128"/>
    </location>
</feature>
<dbReference type="Proteomes" id="UP000445000">
    <property type="component" value="Unassembled WGS sequence"/>
</dbReference>
<dbReference type="Pfam" id="PF08241">
    <property type="entry name" value="Methyltransf_11"/>
    <property type="match status" value="1"/>
</dbReference>
<name>A0A829YFC4_9GAMM</name>
<comment type="similarity">
    <text evidence="1">Belongs to the methyltransferase superfamily.</text>
</comment>
<sequence>MSFKDHFSGHANAYAKYRPDYPAELFDYLASLTPQRKVALDCATGSGQAAVGLAGHFELVIASDGSVSQLQNAEQHPHVAYIGNLAEQPALRAGTVDLVVAAQAAHWFDHDRFYPEVKRVLKSGGALALWTYGLAYVEPQIDAIVRHFYSDVVGSYWPPERRWVESAYRDLPFPFQEIGTPQFQLQLQWDLDSLIGYLGTWSAVQRYKRTTGQDPLPALRAEMAPCWGSPVETKLVTWPLHLKVGRPH</sequence>
<protein>
    <submittedName>
        <fullName evidence="5">SAM-dependent methyltransferase</fullName>
    </submittedName>
</protein>
<comment type="caution">
    <text evidence="5">The sequence shown here is derived from an EMBL/GenBank/DDBJ whole genome shotgun (WGS) entry which is preliminary data.</text>
</comment>
<dbReference type="GO" id="GO:0032259">
    <property type="term" value="P:methylation"/>
    <property type="evidence" value="ECO:0007669"/>
    <property type="project" value="UniProtKB-KW"/>
</dbReference>
<dbReference type="AlphaFoldDB" id="A0A829YFC4"/>
<keyword evidence="6" id="KW-1185">Reference proteome</keyword>
<accession>A0A829YFC4</accession>
<evidence type="ECO:0000256" key="3">
    <source>
        <dbReference type="ARBA" id="ARBA00022679"/>
    </source>
</evidence>
<dbReference type="Gene3D" id="3.40.50.150">
    <property type="entry name" value="Vaccinia Virus protein VP39"/>
    <property type="match status" value="1"/>
</dbReference>
<evidence type="ECO:0000256" key="1">
    <source>
        <dbReference type="ARBA" id="ARBA00008361"/>
    </source>
</evidence>
<keyword evidence="3 5" id="KW-0808">Transferase</keyword>
<dbReference type="GO" id="GO:0008757">
    <property type="term" value="F:S-adenosylmethionine-dependent methyltransferase activity"/>
    <property type="evidence" value="ECO:0007669"/>
    <property type="project" value="InterPro"/>
</dbReference>
<dbReference type="EMBL" id="BLJN01000003">
    <property type="protein sequence ID" value="GFE81342.1"/>
    <property type="molecule type" value="Genomic_DNA"/>
</dbReference>
<dbReference type="PANTHER" id="PTHR44942:SF4">
    <property type="entry name" value="METHYLTRANSFERASE TYPE 11 DOMAIN-CONTAINING PROTEIN"/>
    <property type="match status" value="1"/>
</dbReference>
<dbReference type="InterPro" id="IPR051052">
    <property type="entry name" value="Diverse_substrate_MTase"/>
</dbReference>
<evidence type="ECO:0000313" key="6">
    <source>
        <dbReference type="Proteomes" id="UP000445000"/>
    </source>
</evidence>
<dbReference type="SUPFAM" id="SSF53335">
    <property type="entry name" value="S-adenosyl-L-methionine-dependent methyltransferases"/>
    <property type="match status" value="1"/>
</dbReference>
<evidence type="ECO:0000256" key="2">
    <source>
        <dbReference type="ARBA" id="ARBA00022603"/>
    </source>
</evidence>
<evidence type="ECO:0000313" key="5">
    <source>
        <dbReference type="EMBL" id="GFE81342.1"/>
    </source>
</evidence>
<organism evidence="5 6">
    <name type="scientific">Steroidobacter agaridevorans</name>
    <dbReference type="NCBI Taxonomy" id="2695856"/>
    <lineage>
        <taxon>Bacteria</taxon>
        <taxon>Pseudomonadati</taxon>
        <taxon>Pseudomonadota</taxon>
        <taxon>Gammaproteobacteria</taxon>
        <taxon>Steroidobacterales</taxon>
        <taxon>Steroidobacteraceae</taxon>
        <taxon>Steroidobacter</taxon>
    </lineage>
</organism>
<evidence type="ECO:0000259" key="4">
    <source>
        <dbReference type="Pfam" id="PF08241"/>
    </source>
</evidence>